<reference evidence="1" key="1">
    <citation type="journal article" date="2007" name="BMC Genomics">
        <title>Comparative sequence analysis of Solanum and Arabidopsis in a hot spot for pathogen resistance on potato chromosome V reveals a patchwork of conserved and rapidly evolving genome segments.</title>
        <authorList>
            <person name="Ballvora A."/>
            <person name="Jocker A."/>
            <person name="Viehover P."/>
            <person name="Ishihara H."/>
            <person name="Paal J."/>
            <person name="Meksem K."/>
            <person name="Bruggmann R."/>
            <person name="Schoof H."/>
            <person name="Weisshaar B."/>
            <person name="Gebhardt C."/>
        </authorList>
    </citation>
    <scope>NUCLEOTIDE SEQUENCE</scope>
</reference>
<proteinExistence type="predicted"/>
<dbReference type="AlphaFoldDB" id="A4UV45"/>
<accession>A4UV45</accession>
<protein>
    <submittedName>
        <fullName evidence="1">Uncharacterized protein</fullName>
    </submittedName>
</protein>
<sequence length="582" mass="65099">MTGSFGPNDTSLTLASRRMTGYLFLSSISMVKHLTGSVRCIATNNFGIGSISRKSYLCAFEHEPPLSLHLHILMSNQLDNTHISISNITGLSPTIVQEAAIEDAIDSATTRVSEEIASALGDGQSSIANNFEVHPETFDTLIDTNLLLAGTTFVIGDEHSAHVDQVFDESSHQIEDLVHEFGMAFDLVADNLVGLQIPLQAMRSVEPPLVEEDECLETKTNIVFDGSLQRNEFDLQCQFANLQLVVTDKFFSHEILISDFDEPIGVDGYVSLIPHDNVAAIVEFFPFIFYQSSLADFGDLAMCECVTDGLPTCHWFDTGQHVSPFIPFVFRLTKYGHHVSATKFDKNGYRPIIGAQGSSILIFAIRCSSYYSSGDNSKYSLGRSFSQLISRDVALHPSYEIRRFKDEPAIRRNFTILEDVSKREIQSNDVRNDVKHVKFNEEIRHDECLFPVDPGENLFMVKLGGTVKDNGWQVLVDVCALGAKNMPMLSVKPSSQIETLGAWGDKNLTVKWIMEHQNVSTDQYAYWCLRMIYISTDEISFWVDTIVCPMNNINCLRAFECISVTGIVTCKWFKVVQPIEVV</sequence>
<organism evidence="1">
    <name type="scientific">Solanum tuberosum</name>
    <name type="common">Potato</name>
    <dbReference type="NCBI Taxonomy" id="4113"/>
    <lineage>
        <taxon>Eukaryota</taxon>
        <taxon>Viridiplantae</taxon>
        <taxon>Streptophyta</taxon>
        <taxon>Embryophyta</taxon>
        <taxon>Tracheophyta</taxon>
        <taxon>Spermatophyta</taxon>
        <taxon>Magnoliopsida</taxon>
        <taxon>eudicotyledons</taxon>
        <taxon>Gunneridae</taxon>
        <taxon>Pentapetalae</taxon>
        <taxon>asterids</taxon>
        <taxon>lamiids</taxon>
        <taxon>Solanales</taxon>
        <taxon>Solanaceae</taxon>
        <taxon>Solanoideae</taxon>
        <taxon>Solaneae</taxon>
        <taxon>Solanum</taxon>
    </lineage>
</organism>
<dbReference type="ExpressionAtlas" id="A4UV45">
    <property type="expression patterns" value="baseline"/>
</dbReference>
<evidence type="ECO:0000313" key="1">
    <source>
        <dbReference type="EMBL" id="ABO93005.1"/>
    </source>
</evidence>
<dbReference type="EMBL" id="EF514213">
    <property type="protein sequence ID" value="ABO93005.1"/>
    <property type="molecule type" value="Genomic_DNA"/>
</dbReference>
<name>A4UV45_SOLTU</name>